<keyword evidence="3 6" id="KW-1133">Transmembrane helix</keyword>
<dbReference type="OrthoDB" id="288203at2759"/>
<dbReference type="InterPro" id="IPR036513">
    <property type="entry name" value="STAS_dom_sf"/>
</dbReference>
<dbReference type="PROSITE" id="PS50801">
    <property type="entry name" value="STAS"/>
    <property type="match status" value="1"/>
</dbReference>
<comment type="subcellular location">
    <subcellularLocation>
        <location evidence="1">Membrane</location>
        <topology evidence="1">Multi-pass membrane protein</topology>
    </subcellularLocation>
</comment>
<evidence type="ECO:0000256" key="3">
    <source>
        <dbReference type="ARBA" id="ARBA00022989"/>
    </source>
</evidence>
<evidence type="ECO:0000256" key="6">
    <source>
        <dbReference type="SAM" id="Phobius"/>
    </source>
</evidence>
<proteinExistence type="predicted"/>
<feature type="domain" description="STAS" evidence="7">
    <location>
        <begin position="567"/>
        <end position="700"/>
    </location>
</feature>
<accession>A0A8H8BT82</accession>
<dbReference type="Gene3D" id="3.30.750.24">
    <property type="entry name" value="STAS domain"/>
    <property type="match status" value="1"/>
</dbReference>
<dbReference type="InterPro" id="IPR011547">
    <property type="entry name" value="SLC26A/SulP_dom"/>
</dbReference>
<sequence length="843" mass="92987">MSLLRLASTIRKRVLHVETDSKLKEKVTLENEAKSAVVASYVEEEPSIKQWLLGMRPTKDGTRNYIGSIFPFTTWLPRYNLTWLLGDAIAGLTVGFVVVPQAMAYAILAELGPEYGLYTSFTGAALYWLFGTSKDIVIGTTAVGSLLIGGVIVSIEKEHPGLYSAEEIAKCLTLLSGLILIFLGLFRLGWIIELIPYIPISAFVTSASITIIGTQLPKALGIDGIDTRQAPFRVYVDVFKNLSDTQLDAAIGLSSILLLWVIRQVCAKLEVRQPAKKRLWATISSLRLTFAILLYTFISWLVHRTIPHEKQYWKFKLVGKIESGFKHAGVPSLKPDLVKLVLPELPAIIIILVIEHIAIAKSFGRRYGYTVIPSQEILAQGVSNALGTFLGGYACTGSFGASAVLTKAGVRTPLAGLFSAMILILALYALTAVFYYIPMAALAGLIIHAVINLMTSPSDLYKYWQLSPLELLIWIVGVAVGIFVSLETSIYTTIALSFAVLLVRMARPHGEFLGQIKVKRVVREEMTEKSEAISSNDSDTACSSTEAQDTVRDVYLPMDKKDSSNPKLEVAMPYPGVFLYRFDEALNYVNAARHIDHMLSYITAHTRRTTSNDNVPTKDRLWSDPIARTSKSSATRTHLPLLRAVILDCSALNHLDITAIQALVDVRNTLDRYVAPSVVEWHFAGLYNKWTRKSLAVVGFGRPALSPGGDGPGNWCPAYSVASSLAGATEKDRRLAGARKKEVDEMDEESRTNEKQSCSVETTRNGVANGRVIRQEIDSQHVVVDDARESKSREPVYGVDRPFFHIDLSDAVDTAVRDARRADLLLERGNRVVDDETSSERST</sequence>
<dbReference type="Pfam" id="PF00916">
    <property type="entry name" value="Sulfate_transp"/>
    <property type="match status" value="1"/>
</dbReference>
<feature type="transmembrane region" description="Helical" evidence="6">
    <location>
        <begin position="168"/>
        <end position="192"/>
    </location>
</feature>
<keyword evidence="4 6" id="KW-0472">Membrane</keyword>
<feature type="transmembrane region" description="Helical" evidence="6">
    <location>
        <begin position="136"/>
        <end position="156"/>
    </location>
</feature>
<feature type="transmembrane region" description="Helical" evidence="6">
    <location>
        <begin position="340"/>
        <end position="359"/>
    </location>
</feature>
<reference evidence="8" key="1">
    <citation type="submission" date="2021-02" db="EMBL/GenBank/DDBJ databases">
        <title>Genome sequence Cadophora malorum strain M34.</title>
        <authorList>
            <person name="Stefanovic E."/>
            <person name="Vu D."/>
            <person name="Scully C."/>
            <person name="Dijksterhuis J."/>
            <person name="Roader J."/>
            <person name="Houbraken J."/>
        </authorList>
    </citation>
    <scope>NUCLEOTIDE SEQUENCE</scope>
    <source>
        <strain evidence="8">M34</strain>
    </source>
</reference>
<feature type="transmembrane region" description="Helical" evidence="6">
    <location>
        <begin position="279"/>
        <end position="302"/>
    </location>
</feature>
<dbReference type="InterPro" id="IPR002645">
    <property type="entry name" value="STAS_dom"/>
</dbReference>
<protein>
    <recommendedName>
        <fullName evidence="7">STAS domain-containing protein</fullName>
    </recommendedName>
</protein>
<feature type="region of interest" description="Disordered" evidence="5">
    <location>
        <begin position="733"/>
        <end position="762"/>
    </location>
</feature>
<dbReference type="InterPro" id="IPR018045">
    <property type="entry name" value="S04_transporter_CS"/>
</dbReference>
<feature type="transmembrane region" description="Helical" evidence="6">
    <location>
        <begin position="115"/>
        <end position="130"/>
    </location>
</feature>
<comment type="caution">
    <text evidence="8">The sequence shown here is derived from an EMBL/GenBank/DDBJ whole genome shotgun (WGS) entry which is preliminary data.</text>
</comment>
<dbReference type="GO" id="GO:0008271">
    <property type="term" value="F:secondary active sulfate transmembrane transporter activity"/>
    <property type="evidence" value="ECO:0007669"/>
    <property type="project" value="InterPro"/>
</dbReference>
<dbReference type="PROSITE" id="PS01130">
    <property type="entry name" value="SLC26A"/>
    <property type="match status" value="1"/>
</dbReference>
<dbReference type="PANTHER" id="PTHR11814">
    <property type="entry name" value="SULFATE TRANSPORTER"/>
    <property type="match status" value="1"/>
</dbReference>
<feature type="compositionally biased region" description="Basic and acidic residues" evidence="5">
    <location>
        <begin position="733"/>
        <end position="754"/>
    </location>
</feature>
<dbReference type="CDD" id="cd07042">
    <property type="entry name" value="STAS_SulP_like_sulfate_transporter"/>
    <property type="match status" value="1"/>
</dbReference>
<dbReference type="Pfam" id="PF01740">
    <property type="entry name" value="STAS"/>
    <property type="match status" value="1"/>
</dbReference>
<evidence type="ECO:0000259" key="7">
    <source>
        <dbReference type="PROSITE" id="PS50801"/>
    </source>
</evidence>
<dbReference type="EMBL" id="JAFJYH010000045">
    <property type="protein sequence ID" value="KAG4422693.1"/>
    <property type="molecule type" value="Genomic_DNA"/>
</dbReference>
<dbReference type="Proteomes" id="UP000664132">
    <property type="component" value="Unassembled WGS sequence"/>
</dbReference>
<evidence type="ECO:0000313" key="9">
    <source>
        <dbReference type="Proteomes" id="UP000664132"/>
    </source>
</evidence>
<organism evidence="8 9">
    <name type="scientific">Cadophora malorum</name>
    <dbReference type="NCBI Taxonomy" id="108018"/>
    <lineage>
        <taxon>Eukaryota</taxon>
        <taxon>Fungi</taxon>
        <taxon>Dikarya</taxon>
        <taxon>Ascomycota</taxon>
        <taxon>Pezizomycotina</taxon>
        <taxon>Leotiomycetes</taxon>
        <taxon>Helotiales</taxon>
        <taxon>Ploettnerulaceae</taxon>
        <taxon>Cadophora</taxon>
    </lineage>
</organism>
<dbReference type="AlphaFoldDB" id="A0A8H8BT82"/>
<keyword evidence="2 6" id="KW-0812">Transmembrane</keyword>
<evidence type="ECO:0000313" key="8">
    <source>
        <dbReference type="EMBL" id="KAG4422693.1"/>
    </source>
</evidence>
<feature type="transmembrane region" description="Helical" evidence="6">
    <location>
        <begin position="249"/>
        <end position="267"/>
    </location>
</feature>
<feature type="transmembrane region" description="Helical" evidence="6">
    <location>
        <begin position="471"/>
        <end position="503"/>
    </location>
</feature>
<dbReference type="InterPro" id="IPR001902">
    <property type="entry name" value="SLC26A/SulP_fam"/>
</dbReference>
<feature type="transmembrane region" description="Helical" evidence="6">
    <location>
        <begin position="88"/>
        <end position="108"/>
    </location>
</feature>
<gene>
    <name evidence="8" type="ORF">IFR04_004171</name>
</gene>
<dbReference type="GO" id="GO:0016020">
    <property type="term" value="C:membrane"/>
    <property type="evidence" value="ECO:0007669"/>
    <property type="project" value="UniProtKB-SubCell"/>
</dbReference>
<evidence type="ECO:0000256" key="4">
    <source>
        <dbReference type="ARBA" id="ARBA00023136"/>
    </source>
</evidence>
<evidence type="ECO:0000256" key="2">
    <source>
        <dbReference type="ARBA" id="ARBA00022692"/>
    </source>
</evidence>
<dbReference type="NCBIfam" id="TIGR00815">
    <property type="entry name" value="sulP"/>
    <property type="match status" value="1"/>
</dbReference>
<name>A0A8H8BT82_9HELO</name>
<evidence type="ECO:0000256" key="1">
    <source>
        <dbReference type="ARBA" id="ARBA00004141"/>
    </source>
</evidence>
<keyword evidence="9" id="KW-1185">Reference proteome</keyword>
<evidence type="ECO:0000256" key="5">
    <source>
        <dbReference type="SAM" id="MobiDB-lite"/>
    </source>
</evidence>
<feature type="transmembrane region" description="Helical" evidence="6">
    <location>
        <begin position="421"/>
        <end position="451"/>
    </location>
</feature>
<dbReference type="SUPFAM" id="SSF52091">
    <property type="entry name" value="SpoIIaa-like"/>
    <property type="match status" value="1"/>
</dbReference>